<dbReference type="PANTHER" id="PTHR46594">
    <property type="entry name" value="P-TYPE CATION-TRANSPORTING ATPASE"/>
    <property type="match status" value="1"/>
</dbReference>
<evidence type="ECO:0000256" key="1">
    <source>
        <dbReference type="ARBA" id="ARBA00015313"/>
    </source>
</evidence>
<dbReference type="PROSITE" id="PS50846">
    <property type="entry name" value="HMA_2"/>
    <property type="match status" value="1"/>
</dbReference>
<name>A0A430B5H3_9ENTE</name>
<dbReference type="PRINTS" id="PR00944">
    <property type="entry name" value="CUEXPORT"/>
</dbReference>
<keyword evidence="6" id="KW-1185">Reference proteome</keyword>
<keyword evidence="2" id="KW-0479">Metal-binding</keyword>
<dbReference type="NCBIfam" id="TIGR00003">
    <property type="entry name" value="copper ion binding protein"/>
    <property type="match status" value="1"/>
</dbReference>
<dbReference type="PANTHER" id="PTHR46594:SF4">
    <property type="entry name" value="P-TYPE CATION-TRANSPORTING ATPASE"/>
    <property type="match status" value="1"/>
</dbReference>
<evidence type="ECO:0000313" key="6">
    <source>
        <dbReference type="Proteomes" id="UP000287605"/>
    </source>
</evidence>
<dbReference type="GO" id="GO:0006825">
    <property type="term" value="P:copper ion transport"/>
    <property type="evidence" value="ECO:0007669"/>
    <property type="project" value="InterPro"/>
</dbReference>
<feature type="domain" description="HMA" evidence="4">
    <location>
        <begin position="1"/>
        <end position="67"/>
    </location>
</feature>
<dbReference type="FunFam" id="3.30.70.100:FF:000005">
    <property type="entry name" value="Copper-exporting P-type ATPase A"/>
    <property type="match status" value="1"/>
</dbReference>
<evidence type="ECO:0000313" key="5">
    <source>
        <dbReference type="EMBL" id="RSU15563.1"/>
    </source>
</evidence>
<dbReference type="RefSeq" id="WP_126806088.1">
    <property type="nucleotide sequence ID" value="NZ_NGKA01000001.1"/>
</dbReference>
<dbReference type="GO" id="GO:0005507">
    <property type="term" value="F:copper ion binding"/>
    <property type="evidence" value="ECO:0007669"/>
    <property type="project" value="InterPro"/>
</dbReference>
<organism evidence="5 6">
    <name type="scientific">Vagococcus elongatus</name>
    <dbReference type="NCBI Taxonomy" id="180344"/>
    <lineage>
        <taxon>Bacteria</taxon>
        <taxon>Bacillati</taxon>
        <taxon>Bacillota</taxon>
        <taxon>Bacilli</taxon>
        <taxon>Lactobacillales</taxon>
        <taxon>Enterococcaceae</taxon>
        <taxon>Vagococcus</taxon>
    </lineage>
</organism>
<proteinExistence type="predicted"/>
<dbReference type="CDD" id="cd00371">
    <property type="entry name" value="HMA"/>
    <property type="match status" value="1"/>
</dbReference>
<dbReference type="EMBL" id="NGKA01000001">
    <property type="protein sequence ID" value="RSU15563.1"/>
    <property type="molecule type" value="Genomic_DNA"/>
</dbReference>
<reference evidence="5 6" key="1">
    <citation type="submission" date="2017-05" db="EMBL/GenBank/DDBJ databases">
        <title>Vagococcus spp. assemblies.</title>
        <authorList>
            <person name="Gulvik C.A."/>
        </authorList>
    </citation>
    <scope>NUCLEOTIDE SEQUENCE [LARGE SCALE GENOMIC DNA]</scope>
    <source>
        <strain evidence="5 6">CCUG 51432</strain>
    </source>
</reference>
<dbReference type="SUPFAM" id="SSF55008">
    <property type="entry name" value="HMA, heavy metal-associated domain"/>
    <property type="match status" value="1"/>
</dbReference>
<dbReference type="Gene3D" id="3.30.70.100">
    <property type="match status" value="1"/>
</dbReference>
<dbReference type="NCBIfam" id="NF033794">
    <property type="entry name" value="chaper_CopZ_Eh"/>
    <property type="match status" value="1"/>
</dbReference>
<dbReference type="OrthoDB" id="9813965at2"/>
<accession>A0A430B5H3</accession>
<dbReference type="InterPro" id="IPR000428">
    <property type="entry name" value="Cu-bd"/>
</dbReference>
<evidence type="ECO:0000256" key="3">
    <source>
        <dbReference type="ARBA" id="ARBA00023008"/>
    </source>
</evidence>
<dbReference type="Proteomes" id="UP000287605">
    <property type="component" value="Unassembled WGS sequence"/>
</dbReference>
<dbReference type="AlphaFoldDB" id="A0A430B5H3"/>
<dbReference type="InterPro" id="IPR006122">
    <property type="entry name" value="HMA_Cu_ion-bd"/>
</dbReference>
<evidence type="ECO:0000256" key="2">
    <source>
        <dbReference type="ARBA" id="ARBA00022723"/>
    </source>
</evidence>
<comment type="caution">
    <text evidence="5">The sequence shown here is derived from an EMBL/GenBank/DDBJ whole genome shotgun (WGS) entry which is preliminary data.</text>
</comment>
<keyword evidence="3" id="KW-0186">Copper</keyword>
<dbReference type="Pfam" id="PF00403">
    <property type="entry name" value="HMA"/>
    <property type="match status" value="1"/>
</dbReference>
<evidence type="ECO:0000259" key="4">
    <source>
        <dbReference type="PROSITE" id="PS50846"/>
    </source>
</evidence>
<gene>
    <name evidence="5" type="ORF">CBF29_00360</name>
</gene>
<dbReference type="InterPro" id="IPR006121">
    <property type="entry name" value="HMA_dom"/>
</dbReference>
<sequence>MKETFTVNRMTCKHCAARVEEGINTLEGIQKVKVNLKKNQATVKFDESTVDLETIKNKVKETGYEVEV</sequence>
<protein>
    <recommendedName>
        <fullName evidence="1">Copper chaperone CopZ</fullName>
    </recommendedName>
</protein>
<dbReference type="InterPro" id="IPR017969">
    <property type="entry name" value="Heavy-metal-associated_CS"/>
</dbReference>
<dbReference type="InterPro" id="IPR036163">
    <property type="entry name" value="HMA_dom_sf"/>
</dbReference>
<dbReference type="PROSITE" id="PS01047">
    <property type="entry name" value="HMA_1"/>
    <property type="match status" value="1"/>
</dbReference>